<sequence>MGFPDGMYSVAETTAEKEEFFHWMAYSKFQNIEEIDKGAFSTVFRTKYLNQSGSYEDVAIKIVKDSNRDKDPFLKELKA</sequence>
<dbReference type="InterPro" id="IPR011009">
    <property type="entry name" value="Kinase-like_dom_sf"/>
</dbReference>
<name>A0A8H3X6M9_GIGMA</name>
<dbReference type="GO" id="GO:0004713">
    <property type="term" value="F:protein tyrosine kinase activity"/>
    <property type="evidence" value="ECO:0007669"/>
    <property type="project" value="UniProtKB-KW"/>
</dbReference>
<accession>A0A8H3X6M9</accession>
<dbReference type="OrthoDB" id="2427446at2759"/>
<dbReference type="GO" id="GO:0005524">
    <property type="term" value="F:ATP binding"/>
    <property type="evidence" value="ECO:0007669"/>
    <property type="project" value="InterPro"/>
</dbReference>
<evidence type="ECO:0000313" key="3">
    <source>
        <dbReference type="Proteomes" id="UP000439903"/>
    </source>
</evidence>
<dbReference type="InterPro" id="IPR000719">
    <property type="entry name" value="Prot_kinase_dom"/>
</dbReference>
<keyword evidence="2" id="KW-0808">Transferase</keyword>
<evidence type="ECO:0000259" key="1">
    <source>
        <dbReference type="PROSITE" id="PS50011"/>
    </source>
</evidence>
<keyword evidence="3" id="KW-1185">Reference proteome</keyword>
<comment type="caution">
    <text evidence="2">The sequence shown here is derived from an EMBL/GenBank/DDBJ whole genome shotgun (WGS) entry which is preliminary data.</text>
</comment>
<reference evidence="2 3" key="1">
    <citation type="journal article" date="2019" name="Environ. Microbiol.">
        <title>At the nexus of three kingdoms: the genome of the mycorrhizal fungus Gigaspora margarita provides insights into plant, endobacterial and fungal interactions.</title>
        <authorList>
            <person name="Venice F."/>
            <person name="Ghignone S."/>
            <person name="Salvioli di Fossalunga A."/>
            <person name="Amselem J."/>
            <person name="Novero M."/>
            <person name="Xianan X."/>
            <person name="Sedzielewska Toro K."/>
            <person name="Morin E."/>
            <person name="Lipzen A."/>
            <person name="Grigoriev I.V."/>
            <person name="Henrissat B."/>
            <person name="Martin F.M."/>
            <person name="Bonfante P."/>
        </authorList>
    </citation>
    <scope>NUCLEOTIDE SEQUENCE [LARGE SCALE GENOMIC DNA]</scope>
    <source>
        <strain evidence="2 3">BEG34</strain>
    </source>
</reference>
<organism evidence="2 3">
    <name type="scientific">Gigaspora margarita</name>
    <dbReference type="NCBI Taxonomy" id="4874"/>
    <lineage>
        <taxon>Eukaryota</taxon>
        <taxon>Fungi</taxon>
        <taxon>Fungi incertae sedis</taxon>
        <taxon>Mucoromycota</taxon>
        <taxon>Glomeromycotina</taxon>
        <taxon>Glomeromycetes</taxon>
        <taxon>Diversisporales</taxon>
        <taxon>Gigasporaceae</taxon>
        <taxon>Gigaspora</taxon>
    </lineage>
</organism>
<dbReference type="Gene3D" id="3.30.200.20">
    <property type="entry name" value="Phosphorylase Kinase, domain 1"/>
    <property type="match status" value="1"/>
</dbReference>
<evidence type="ECO:0000313" key="2">
    <source>
        <dbReference type="EMBL" id="KAF0415887.1"/>
    </source>
</evidence>
<keyword evidence="2" id="KW-0829">Tyrosine-protein kinase</keyword>
<protein>
    <submittedName>
        <fullName evidence="2">Putative Non-specific protein-tyrosine kinase</fullName>
    </submittedName>
</protein>
<keyword evidence="2" id="KW-0418">Kinase</keyword>
<dbReference type="SUPFAM" id="SSF56112">
    <property type="entry name" value="Protein kinase-like (PK-like)"/>
    <property type="match status" value="1"/>
</dbReference>
<dbReference type="PROSITE" id="PS50011">
    <property type="entry name" value="PROTEIN_KINASE_DOM"/>
    <property type="match status" value="1"/>
</dbReference>
<feature type="domain" description="Protein kinase" evidence="1">
    <location>
        <begin position="29"/>
        <end position="79"/>
    </location>
</feature>
<dbReference type="EMBL" id="WTPW01001764">
    <property type="protein sequence ID" value="KAF0415887.1"/>
    <property type="molecule type" value="Genomic_DNA"/>
</dbReference>
<dbReference type="AlphaFoldDB" id="A0A8H3X6M9"/>
<gene>
    <name evidence="2" type="ORF">F8M41_007565</name>
</gene>
<proteinExistence type="predicted"/>
<dbReference type="Proteomes" id="UP000439903">
    <property type="component" value="Unassembled WGS sequence"/>
</dbReference>